<feature type="transmembrane region" description="Helical" evidence="5">
    <location>
        <begin position="24"/>
        <end position="41"/>
    </location>
</feature>
<sequence>MKSDSKVSSAASSTKSRSVEKWKFLYLLALSVGLVSLLLNIQTWNHAIQLWNGIGMRMQMIWDKVLDRIGDNSFHLYVYVMNTWTLFLYWTFGLAYLLMELNAWPKWMFRRKVQPNIIVDKKRLYSLFRVNLFNQFFVMIPLSIFGHFFLEYKSNSPPVRELPTFHRLVIDFFILVPIQEIGVYYTHRMFHHRLLYKWTHKWHHEWTAPIALTSMYNHPLDQLIGNFLPVTVGLSFTNSHFFTQWLWFSWSILRGLNDHSGYRLFSFPSPVRHDFHHQTSTECFAVWAWGPLDYLHGTDKHFRAKMAAIAAQ</sequence>
<dbReference type="OrthoDB" id="408954at2759"/>
<keyword evidence="8" id="KW-1185">Reference proteome</keyword>
<dbReference type="GO" id="GO:0008610">
    <property type="term" value="P:lipid biosynthetic process"/>
    <property type="evidence" value="ECO:0007669"/>
    <property type="project" value="InterPro"/>
</dbReference>
<evidence type="ECO:0000259" key="6">
    <source>
        <dbReference type="Pfam" id="PF04116"/>
    </source>
</evidence>
<evidence type="ECO:0000256" key="3">
    <source>
        <dbReference type="ARBA" id="ARBA00022989"/>
    </source>
</evidence>
<evidence type="ECO:0000313" key="8">
    <source>
        <dbReference type="Proteomes" id="UP000789390"/>
    </source>
</evidence>
<feature type="transmembrane region" description="Helical" evidence="5">
    <location>
        <begin position="76"/>
        <end position="99"/>
    </location>
</feature>
<evidence type="ECO:0000313" key="7">
    <source>
        <dbReference type="EMBL" id="CAH0106720.1"/>
    </source>
</evidence>
<organism evidence="7 8">
    <name type="scientific">Daphnia galeata</name>
    <dbReference type="NCBI Taxonomy" id="27404"/>
    <lineage>
        <taxon>Eukaryota</taxon>
        <taxon>Metazoa</taxon>
        <taxon>Ecdysozoa</taxon>
        <taxon>Arthropoda</taxon>
        <taxon>Crustacea</taxon>
        <taxon>Branchiopoda</taxon>
        <taxon>Diplostraca</taxon>
        <taxon>Cladocera</taxon>
        <taxon>Anomopoda</taxon>
        <taxon>Daphniidae</taxon>
        <taxon>Daphnia</taxon>
    </lineage>
</organism>
<evidence type="ECO:0000256" key="2">
    <source>
        <dbReference type="ARBA" id="ARBA00022692"/>
    </source>
</evidence>
<dbReference type="PANTHER" id="PTHR11863">
    <property type="entry name" value="STEROL DESATURASE"/>
    <property type="match status" value="1"/>
</dbReference>
<comment type="subcellular location">
    <subcellularLocation>
        <location evidence="1">Membrane</location>
    </subcellularLocation>
</comment>
<evidence type="ECO:0000256" key="1">
    <source>
        <dbReference type="ARBA" id="ARBA00004370"/>
    </source>
</evidence>
<keyword evidence="2 5" id="KW-0812">Transmembrane</keyword>
<dbReference type="Pfam" id="PF04116">
    <property type="entry name" value="FA_hydroxylase"/>
    <property type="match status" value="1"/>
</dbReference>
<comment type="caution">
    <text evidence="7">The sequence shown here is derived from an EMBL/GenBank/DDBJ whole genome shotgun (WGS) entry which is preliminary data.</text>
</comment>
<protein>
    <recommendedName>
        <fullName evidence="6">Fatty acid hydroxylase domain-containing protein</fullName>
    </recommendedName>
</protein>
<accession>A0A8J2S0A1</accession>
<keyword evidence="4 5" id="KW-0472">Membrane</keyword>
<proteinExistence type="predicted"/>
<evidence type="ECO:0000256" key="5">
    <source>
        <dbReference type="SAM" id="Phobius"/>
    </source>
</evidence>
<evidence type="ECO:0000256" key="4">
    <source>
        <dbReference type="ARBA" id="ARBA00023136"/>
    </source>
</evidence>
<dbReference type="EMBL" id="CAKKLH010000231">
    <property type="protein sequence ID" value="CAH0106720.1"/>
    <property type="molecule type" value="Genomic_DNA"/>
</dbReference>
<gene>
    <name evidence="7" type="ORF">DGAL_LOCUS9877</name>
</gene>
<dbReference type="InterPro" id="IPR050307">
    <property type="entry name" value="Sterol_Desaturase_Related"/>
</dbReference>
<dbReference type="GO" id="GO:0016020">
    <property type="term" value="C:membrane"/>
    <property type="evidence" value="ECO:0007669"/>
    <property type="project" value="UniProtKB-SubCell"/>
</dbReference>
<dbReference type="InterPro" id="IPR006694">
    <property type="entry name" value="Fatty_acid_hydroxylase"/>
</dbReference>
<dbReference type="GO" id="GO:0016491">
    <property type="term" value="F:oxidoreductase activity"/>
    <property type="evidence" value="ECO:0007669"/>
    <property type="project" value="InterPro"/>
</dbReference>
<dbReference type="AlphaFoldDB" id="A0A8J2S0A1"/>
<name>A0A8J2S0A1_9CRUS</name>
<dbReference type="Proteomes" id="UP000789390">
    <property type="component" value="Unassembled WGS sequence"/>
</dbReference>
<reference evidence="7" key="1">
    <citation type="submission" date="2021-11" db="EMBL/GenBank/DDBJ databases">
        <authorList>
            <person name="Schell T."/>
        </authorList>
    </citation>
    <scope>NUCLEOTIDE SEQUENCE</scope>
    <source>
        <strain evidence="7">M5</strain>
    </source>
</reference>
<feature type="domain" description="Fatty acid hydroxylase" evidence="6">
    <location>
        <begin position="174"/>
        <end position="298"/>
    </location>
</feature>
<dbReference type="GO" id="GO:0005506">
    <property type="term" value="F:iron ion binding"/>
    <property type="evidence" value="ECO:0007669"/>
    <property type="project" value="InterPro"/>
</dbReference>
<feature type="transmembrane region" description="Helical" evidence="5">
    <location>
        <begin position="165"/>
        <end position="185"/>
    </location>
</feature>
<feature type="transmembrane region" description="Helical" evidence="5">
    <location>
        <begin position="132"/>
        <end position="150"/>
    </location>
</feature>
<keyword evidence="3 5" id="KW-1133">Transmembrane helix</keyword>